<protein>
    <submittedName>
        <fullName evidence="2">Uncharacterized protein</fullName>
    </submittedName>
</protein>
<reference evidence="2" key="2">
    <citation type="submission" date="2020-09" db="EMBL/GenBank/DDBJ databases">
        <authorList>
            <person name="Sun Q."/>
            <person name="Ohkuma M."/>
        </authorList>
    </citation>
    <scope>NUCLEOTIDE SEQUENCE</scope>
    <source>
        <strain evidence="2">JCM 4637</strain>
    </source>
</reference>
<sequence>MTAWDIKPSGVQTVLENTRKAAESMGRTSVAIGTAMEEAGQAAGTVREDALPGEKAAPGQQAASGLVASGLNEFMAKRQKDFFYLALRSQDSIAGALQATQAYNQGQLQMAATKQREAFDDPDVQAALDKARKDAAK</sequence>
<feature type="region of interest" description="Disordered" evidence="1">
    <location>
        <begin position="41"/>
        <end position="61"/>
    </location>
</feature>
<dbReference type="InterPro" id="IPR045436">
    <property type="entry name" value="DUF6507"/>
</dbReference>
<dbReference type="EMBL" id="BMVC01000003">
    <property type="protein sequence ID" value="GHC88093.1"/>
    <property type="molecule type" value="Genomic_DNA"/>
</dbReference>
<proteinExistence type="predicted"/>
<organism evidence="2 3">
    <name type="scientific">Streptomyces finlayi</name>
    <dbReference type="NCBI Taxonomy" id="67296"/>
    <lineage>
        <taxon>Bacteria</taxon>
        <taxon>Bacillati</taxon>
        <taxon>Actinomycetota</taxon>
        <taxon>Actinomycetes</taxon>
        <taxon>Kitasatosporales</taxon>
        <taxon>Streptomycetaceae</taxon>
        <taxon>Streptomyces</taxon>
    </lineage>
</organism>
<dbReference type="AlphaFoldDB" id="A0A918WVI8"/>
<evidence type="ECO:0000256" key="1">
    <source>
        <dbReference type="SAM" id="MobiDB-lite"/>
    </source>
</evidence>
<name>A0A918WVI8_9ACTN</name>
<dbReference type="Pfam" id="PF20117">
    <property type="entry name" value="DUF6507"/>
    <property type="match status" value="1"/>
</dbReference>
<dbReference type="RefSeq" id="WP_189823192.1">
    <property type="nucleotide sequence ID" value="NZ_BMVC01000003.1"/>
</dbReference>
<dbReference type="Proteomes" id="UP000638353">
    <property type="component" value="Unassembled WGS sequence"/>
</dbReference>
<reference evidence="2" key="1">
    <citation type="journal article" date="2014" name="Int. J. Syst. Evol. Microbiol.">
        <title>Complete genome sequence of Corynebacterium casei LMG S-19264T (=DSM 44701T), isolated from a smear-ripened cheese.</title>
        <authorList>
            <consortium name="US DOE Joint Genome Institute (JGI-PGF)"/>
            <person name="Walter F."/>
            <person name="Albersmeier A."/>
            <person name="Kalinowski J."/>
            <person name="Ruckert C."/>
        </authorList>
    </citation>
    <scope>NUCLEOTIDE SEQUENCE</scope>
    <source>
        <strain evidence="2">JCM 4637</strain>
    </source>
</reference>
<comment type="caution">
    <text evidence="2">The sequence shown here is derived from an EMBL/GenBank/DDBJ whole genome shotgun (WGS) entry which is preliminary data.</text>
</comment>
<gene>
    <name evidence="2" type="ORF">GCM10010334_20530</name>
</gene>
<evidence type="ECO:0000313" key="2">
    <source>
        <dbReference type="EMBL" id="GHC88093.1"/>
    </source>
</evidence>
<evidence type="ECO:0000313" key="3">
    <source>
        <dbReference type="Proteomes" id="UP000638353"/>
    </source>
</evidence>
<feature type="region of interest" description="Disordered" evidence="1">
    <location>
        <begin position="114"/>
        <end position="137"/>
    </location>
</feature>
<accession>A0A918WVI8</accession>